<evidence type="ECO:0000313" key="2">
    <source>
        <dbReference type="EMBL" id="SFV61181.1"/>
    </source>
</evidence>
<feature type="domain" description="DUF58" evidence="1">
    <location>
        <begin position="37"/>
        <end position="243"/>
    </location>
</feature>
<evidence type="ECO:0000259" key="1">
    <source>
        <dbReference type="Pfam" id="PF01882"/>
    </source>
</evidence>
<organism evidence="2">
    <name type="scientific">hydrothermal vent metagenome</name>
    <dbReference type="NCBI Taxonomy" id="652676"/>
    <lineage>
        <taxon>unclassified sequences</taxon>
        <taxon>metagenomes</taxon>
        <taxon>ecological metagenomes</taxon>
    </lineage>
</organism>
<accession>A0A1W1C656</accession>
<dbReference type="AlphaFoldDB" id="A0A1W1C656"/>
<reference evidence="2" key="1">
    <citation type="submission" date="2016-10" db="EMBL/GenBank/DDBJ databases">
        <authorList>
            <person name="de Groot N.N."/>
        </authorList>
    </citation>
    <scope>NUCLEOTIDE SEQUENCE</scope>
</reference>
<dbReference type="PANTHER" id="PTHR33608:SF6">
    <property type="entry name" value="BLL2464 PROTEIN"/>
    <property type="match status" value="1"/>
</dbReference>
<dbReference type="Pfam" id="PF01882">
    <property type="entry name" value="DUF58"/>
    <property type="match status" value="1"/>
</dbReference>
<dbReference type="EMBL" id="FPHE01000104">
    <property type="protein sequence ID" value="SFV61181.1"/>
    <property type="molecule type" value="Genomic_DNA"/>
</dbReference>
<name>A0A1W1C656_9ZZZZ</name>
<proteinExistence type="predicted"/>
<dbReference type="PANTHER" id="PTHR33608">
    <property type="entry name" value="BLL2464 PROTEIN"/>
    <property type="match status" value="1"/>
</dbReference>
<protein>
    <recommendedName>
        <fullName evidence="1">DUF58 domain-containing protein</fullName>
    </recommendedName>
</protein>
<dbReference type="InterPro" id="IPR002881">
    <property type="entry name" value="DUF58"/>
</dbReference>
<sequence length="276" mass="31965">MKTELKELLIRAKKDVFGGNIGETLTTFKGDGLDFREIKEYEFGDDVKKINWKSTAKTGVTKVNVFNVERELNIVIAFLVSGSIHFGTVRLKQEVISEIIALLSYSSIKNNNRLASLFFSNKEEEFFPPSKSEAIIYNATQRAFEMDCLNKEVDYSKFCDYINATIKNKSLIFVIGDFYGDIDFSSIAYQHEVYTLIVRDRFEEYPYVSGEYDFVSPIDFSSKEINMDKKVAKAFQKLIEEQDNKLQEHFREHRIVSGKIYTDEDIYLRLSQILKG</sequence>
<gene>
    <name evidence="2" type="ORF">MNB_SV-12-60</name>
</gene>